<feature type="domain" description="DnaJ homologue subfamily C member 28 conserved" evidence="2">
    <location>
        <begin position="8"/>
        <end position="71"/>
    </location>
</feature>
<reference evidence="4" key="1">
    <citation type="journal article" date="2014" name="Stand. Genomic Sci.">
        <title>Genome sequence of the exopolysaccharide-producing Salipiger mucosus type strain (DSM 16094(T)), a moderately halophilic member of the Roseobacter clade.</title>
        <authorList>
            <person name="Riedel T."/>
            <person name="Spring S."/>
            <person name="Fiebig A."/>
            <person name="Petersen J."/>
            <person name="Kyrpides N.C."/>
            <person name="Goker M."/>
            <person name="Klenk H.P."/>
        </authorList>
    </citation>
    <scope>NUCLEOTIDE SEQUENCE [LARGE SCALE GENOMIC DNA]</scope>
    <source>
        <strain evidence="4">DSM 16094</strain>
    </source>
</reference>
<dbReference type="OrthoDB" id="9798476at2"/>
<comment type="caution">
    <text evidence="3">The sequence shown here is derived from an EMBL/GenBank/DDBJ whole genome shotgun (WGS) entry which is preliminary data.</text>
</comment>
<dbReference type="InterPro" id="IPR018961">
    <property type="entry name" value="DnaJ_homolog_subfam-C_membr-28"/>
</dbReference>
<evidence type="ECO:0000313" key="3">
    <source>
        <dbReference type="EMBL" id="EPX76704.1"/>
    </source>
</evidence>
<dbReference type="InterPro" id="IPR052573">
    <property type="entry name" value="DnaJ_C_subfamily_28"/>
</dbReference>
<sequence length="99" mass="11117">MDHPLLGLIEARIRAAEAEGAFEDLPGAGRPLPRCDDPENALLNRVMRDNGAVPEVVALSRELAALREEMRETGDRDARRKIVQEMSMLEARIEIARKR</sequence>
<evidence type="ECO:0000256" key="1">
    <source>
        <dbReference type="SAM" id="Coils"/>
    </source>
</evidence>
<keyword evidence="1" id="KW-0175">Coiled coil</keyword>
<keyword evidence="4" id="KW-1185">Reference proteome</keyword>
<evidence type="ECO:0000313" key="4">
    <source>
        <dbReference type="Proteomes" id="UP000015347"/>
    </source>
</evidence>
<evidence type="ECO:0000259" key="2">
    <source>
        <dbReference type="Pfam" id="PF09350"/>
    </source>
</evidence>
<dbReference type="Pfam" id="PF09350">
    <property type="entry name" value="DJC28_CD"/>
    <property type="match status" value="1"/>
</dbReference>
<dbReference type="RefSeq" id="WP_020042988.1">
    <property type="nucleotide sequence ID" value="NZ_KE557282.1"/>
</dbReference>
<dbReference type="EMBL" id="APVH01000045">
    <property type="protein sequence ID" value="EPX76704.1"/>
    <property type="molecule type" value="Genomic_DNA"/>
</dbReference>
<name>S9RRX0_9RHOB</name>
<dbReference type="PANTHER" id="PTHR39158">
    <property type="entry name" value="OS08G0560600 PROTEIN"/>
    <property type="match status" value="1"/>
</dbReference>
<protein>
    <recommendedName>
        <fullName evidence="2">DnaJ homologue subfamily C member 28 conserved domain-containing protein</fullName>
    </recommendedName>
</protein>
<proteinExistence type="predicted"/>
<dbReference type="Proteomes" id="UP000015347">
    <property type="component" value="Unassembled WGS sequence"/>
</dbReference>
<feature type="coiled-coil region" evidence="1">
    <location>
        <begin position="56"/>
        <end position="99"/>
    </location>
</feature>
<dbReference type="eggNOG" id="ENOG5032TKJ">
    <property type="taxonomic scope" value="Bacteria"/>
</dbReference>
<accession>S9RRX0</accession>
<dbReference type="AlphaFoldDB" id="S9RRX0"/>
<organism evidence="3 4">
    <name type="scientific">Salipiger mucosus DSM 16094</name>
    <dbReference type="NCBI Taxonomy" id="1123237"/>
    <lineage>
        <taxon>Bacteria</taxon>
        <taxon>Pseudomonadati</taxon>
        <taxon>Pseudomonadota</taxon>
        <taxon>Alphaproteobacteria</taxon>
        <taxon>Rhodobacterales</taxon>
        <taxon>Roseobacteraceae</taxon>
        <taxon>Salipiger</taxon>
    </lineage>
</organism>
<dbReference type="PANTHER" id="PTHR39158:SF1">
    <property type="entry name" value="DNAJ HOMOLOG SUBFAMILY C MEMBER 28"/>
    <property type="match status" value="1"/>
</dbReference>
<dbReference type="STRING" id="1123237.Salmuc_04099"/>
<dbReference type="HOGENOM" id="CLU_129296_1_1_5"/>
<gene>
    <name evidence="3" type="ORF">Salmuc_04099</name>
</gene>